<name>A0A699JT42_TANCI</name>
<evidence type="ECO:0000313" key="2">
    <source>
        <dbReference type="EMBL" id="GFA55630.1"/>
    </source>
</evidence>
<dbReference type="SUPFAM" id="SSF56672">
    <property type="entry name" value="DNA/RNA polymerases"/>
    <property type="match status" value="1"/>
</dbReference>
<dbReference type="EMBL" id="BKCJ010444930">
    <property type="protein sequence ID" value="GFA55630.1"/>
    <property type="molecule type" value="Genomic_DNA"/>
</dbReference>
<feature type="region of interest" description="Disordered" evidence="1">
    <location>
        <begin position="39"/>
        <end position="61"/>
    </location>
</feature>
<gene>
    <name evidence="2" type="ORF">Tci_627602</name>
</gene>
<dbReference type="InterPro" id="IPR053134">
    <property type="entry name" value="RNA-dir_DNA_polymerase"/>
</dbReference>
<evidence type="ECO:0008006" key="3">
    <source>
        <dbReference type="Google" id="ProtNLM"/>
    </source>
</evidence>
<accession>A0A699JT42</accession>
<dbReference type="AlphaFoldDB" id="A0A699JT42"/>
<sequence length="281" mass="32109">MGYADLVLYVQLYADGKRKDRRNAQGRKAFALNKRAQTEQWKGTTQGGKERRNLREGQSISHPNGGHCIHRMYVDGGSTLEILYEHCFNRLRLEIKNQLVPATNPLIGFSGEVIQSIGQIQLLLRIRDEGHSTSALMNFVVVRLVPLECALVSGPEETLPVTKPILEERVKVAINPEYQEETPADMTGVPRHIAKHRLNVREGCSPVRHKKRGQVADRNHAIHEEIRKLVEAGFMKEVHYHDWLFNQVIVKKDDDSWRMCIDFKDLNKACPKDGYPLSEID</sequence>
<organism evidence="2">
    <name type="scientific">Tanacetum cinerariifolium</name>
    <name type="common">Dalmatian daisy</name>
    <name type="synonym">Chrysanthemum cinerariifolium</name>
    <dbReference type="NCBI Taxonomy" id="118510"/>
    <lineage>
        <taxon>Eukaryota</taxon>
        <taxon>Viridiplantae</taxon>
        <taxon>Streptophyta</taxon>
        <taxon>Embryophyta</taxon>
        <taxon>Tracheophyta</taxon>
        <taxon>Spermatophyta</taxon>
        <taxon>Magnoliopsida</taxon>
        <taxon>eudicotyledons</taxon>
        <taxon>Gunneridae</taxon>
        <taxon>Pentapetalae</taxon>
        <taxon>asterids</taxon>
        <taxon>campanulids</taxon>
        <taxon>Asterales</taxon>
        <taxon>Asteraceae</taxon>
        <taxon>Asteroideae</taxon>
        <taxon>Anthemideae</taxon>
        <taxon>Anthemidinae</taxon>
        <taxon>Tanacetum</taxon>
    </lineage>
</organism>
<evidence type="ECO:0000256" key="1">
    <source>
        <dbReference type="SAM" id="MobiDB-lite"/>
    </source>
</evidence>
<dbReference type="InterPro" id="IPR043502">
    <property type="entry name" value="DNA/RNA_pol_sf"/>
</dbReference>
<proteinExistence type="predicted"/>
<protein>
    <recommendedName>
        <fullName evidence="3">Reverse transcriptase domain-containing protein</fullName>
    </recommendedName>
</protein>
<dbReference type="PANTHER" id="PTHR24559">
    <property type="entry name" value="TRANSPOSON TY3-I GAG-POL POLYPROTEIN"/>
    <property type="match status" value="1"/>
</dbReference>
<reference evidence="2" key="1">
    <citation type="journal article" date="2019" name="Sci. Rep.">
        <title>Draft genome of Tanacetum cinerariifolium, the natural source of mosquito coil.</title>
        <authorList>
            <person name="Yamashiro T."/>
            <person name="Shiraishi A."/>
            <person name="Satake H."/>
            <person name="Nakayama K."/>
        </authorList>
    </citation>
    <scope>NUCLEOTIDE SEQUENCE</scope>
</reference>
<dbReference type="PANTHER" id="PTHR24559:SF444">
    <property type="entry name" value="REVERSE TRANSCRIPTASE DOMAIN-CONTAINING PROTEIN"/>
    <property type="match status" value="1"/>
</dbReference>
<dbReference type="Gene3D" id="3.10.10.10">
    <property type="entry name" value="HIV Type 1 Reverse Transcriptase, subunit A, domain 1"/>
    <property type="match status" value="1"/>
</dbReference>
<comment type="caution">
    <text evidence="2">The sequence shown here is derived from an EMBL/GenBank/DDBJ whole genome shotgun (WGS) entry which is preliminary data.</text>
</comment>